<keyword evidence="2" id="KW-1185">Reference proteome</keyword>
<name>A0AA41X8R9_9BACI</name>
<accession>A0AA41X8R9</accession>
<proteinExistence type="predicted"/>
<dbReference type="Proteomes" id="UP001156102">
    <property type="component" value="Unassembled WGS sequence"/>
</dbReference>
<keyword evidence="1" id="KW-0547">Nucleotide-binding</keyword>
<reference evidence="1" key="1">
    <citation type="submission" date="2022-07" db="EMBL/GenBank/DDBJ databases">
        <authorList>
            <person name="Li W.-J."/>
            <person name="Deng Q.-Q."/>
        </authorList>
    </citation>
    <scope>NUCLEOTIDE SEQUENCE</scope>
    <source>
        <strain evidence="1">SYSU M60031</strain>
    </source>
</reference>
<keyword evidence="1" id="KW-0347">Helicase</keyword>
<sequence length="152" mass="17815">MELTYYVLRADASYQPIYTYPAGSIDPDEIYARQLCDYLVIQDRQYQLVSNEMEKQEEVLVVEDLGPAVRTDAEPFYKDGVHIEFREYQAPSQTPLLYALVCNPYKRPHWEAVRYLLKDYVDIPAVGLRKRDSAEIDEDRRCYVIYVEPASC</sequence>
<comment type="caution">
    <text evidence="1">The sequence shown here is derived from an EMBL/GenBank/DDBJ whole genome shotgun (WGS) entry which is preliminary data.</text>
</comment>
<dbReference type="EMBL" id="JANCLT010000015">
    <property type="protein sequence ID" value="MCP8970807.1"/>
    <property type="molecule type" value="Genomic_DNA"/>
</dbReference>
<gene>
    <name evidence="1" type="ORF">NK662_20010</name>
</gene>
<dbReference type="AlphaFoldDB" id="A0AA41X8R9"/>
<protein>
    <submittedName>
        <fullName evidence="1">RNA helicase</fullName>
    </submittedName>
</protein>
<keyword evidence="1" id="KW-0378">Hydrolase</keyword>
<organism evidence="1 2">
    <name type="scientific">Ectobacillus ponti</name>
    <dbReference type="NCBI Taxonomy" id="2961894"/>
    <lineage>
        <taxon>Bacteria</taxon>
        <taxon>Bacillati</taxon>
        <taxon>Bacillota</taxon>
        <taxon>Bacilli</taxon>
        <taxon>Bacillales</taxon>
        <taxon>Bacillaceae</taxon>
        <taxon>Ectobacillus</taxon>
    </lineage>
</organism>
<dbReference type="GO" id="GO:0004386">
    <property type="term" value="F:helicase activity"/>
    <property type="evidence" value="ECO:0007669"/>
    <property type="project" value="UniProtKB-KW"/>
</dbReference>
<evidence type="ECO:0000313" key="2">
    <source>
        <dbReference type="Proteomes" id="UP001156102"/>
    </source>
</evidence>
<keyword evidence="1" id="KW-0067">ATP-binding</keyword>
<evidence type="ECO:0000313" key="1">
    <source>
        <dbReference type="EMBL" id="MCP8970807.1"/>
    </source>
</evidence>
<dbReference type="RefSeq" id="WP_254760734.1">
    <property type="nucleotide sequence ID" value="NZ_JANCLT010000015.1"/>
</dbReference>